<protein>
    <recommendedName>
        <fullName evidence="8">Carboxylic ester hydrolase</fullName>
        <ecNumber evidence="8">3.1.1.-</ecNumber>
    </recommendedName>
</protein>
<keyword evidence="7" id="KW-1015">Disulfide bond</keyword>
<gene>
    <name evidence="9" type="ORF">HDK90DRAFT_447018</name>
</gene>
<reference evidence="9 10" key="1">
    <citation type="submission" date="2024-04" db="EMBL/GenBank/DDBJ databases">
        <title>Phyllosticta paracitricarpa is synonymous to the EU quarantine fungus P. citricarpa based on phylogenomic analyses.</title>
        <authorList>
            <consortium name="Lawrence Berkeley National Laboratory"/>
            <person name="Van Ingen-Buijs V.A."/>
            <person name="Van Westerhoven A.C."/>
            <person name="Haridas S."/>
            <person name="Skiadas P."/>
            <person name="Martin F."/>
            <person name="Groenewald J.Z."/>
            <person name="Crous P.W."/>
            <person name="Seidl M.F."/>
        </authorList>
    </citation>
    <scope>NUCLEOTIDE SEQUENCE [LARGE SCALE GENOMIC DNA]</scope>
    <source>
        <strain evidence="9 10">CBS 123374</strain>
    </source>
</reference>
<dbReference type="InterPro" id="IPR029058">
    <property type="entry name" value="AB_hydrolase_fold"/>
</dbReference>
<evidence type="ECO:0000256" key="5">
    <source>
        <dbReference type="ARBA" id="ARBA00022801"/>
    </source>
</evidence>
<dbReference type="Proteomes" id="UP001492380">
    <property type="component" value="Unassembled WGS sequence"/>
</dbReference>
<evidence type="ECO:0000256" key="4">
    <source>
        <dbReference type="ARBA" id="ARBA00022729"/>
    </source>
</evidence>
<feature type="chain" id="PRO_5044991142" description="Carboxylic ester hydrolase" evidence="8">
    <location>
        <begin position="24"/>
        <end position="580"/>
    </location>
</feature>
<sequence length="580" mass="63013">MHSKKTLGLAATAALRVTASSLANVCTTSYIQSALPLDAVSGITLDSNSITANAVYNYTSEAGDLWIGGKGLDFCNVTLAYTRNGLSNSTTNLWYWLPSPEQWQGRYLTTGGGGFSITSGEAGLANGIVYGSVAGTTDGGFGSWSNELSDVILAANGTMDFDMLYNFGYRSIHEMSVIGKEVSKNFYNASSLYSYYQGCSEGGREGWSQVQRYGSQFDGAAIGAPAFRQAFQQVAHLAAAVVEQTHDYYPPPCELEKINNDTIAACDKLDGREDGVVARTDLCKLHYNANASIGQPYSCAAVAATSGYTKRQMAQAAEPAANGTVSAKAAAVANDLWKGLFDSKGRQIYVSYQPGADFEDAETTYNSATGQYEATVSGIGVQWVNYFLKEIISTELSIKNVTYDTLRSWILEGMQKYDSVMQTTWPDLEDFHNAGGKVIHFHGESDNSIPTASSVIYHDAVRKIMYPNMGLNESYSALQDWYRLFLVPGAAHCSPSTDQPNGPFPQNVLQSVIDWVENGVVPERLNATVLDGTTSDVDQKICTFPLRPMWKDNATMDCVFDKASYDSWVPELDSIPVPVY</sequence>
<dbReference type="EMBL" id="JBBWRZ010000001">
    <property type="protein sequence ID" value="KAK8247588.1"/>
    <property type="molecule type" value="Genomic_DNA"/>
</dbReference>
<evidence type="ECO:0000256" key="7">
    <source>
        <dbReference type="ARBA" id="ARBA00023157"/>
    </source>
</evidence>
<evidence type="ECO:0000256" key="6">
    <source>
        <dbReference type="ARBA" id="ARBA00022837"/>
    </source>
</evidence>
<evidence type="ECO:0000256" key="8">
    <source>
        <dbReference type="RuleBase" id="RU361238"/>
    </source>
</evidence>
<evidence type="ECO:0000313" key="10">
    <source>
        <dbReference type="Proteomes" id="UP001492380"/>
    </source>
</evidence>
<keyword evidence="10" id="KW-1185">Reference proteome</keyword>
<name>A0ABR1Z5B2_9PEZI</name>
<accession>A0ABR1Z5B2</accession>
<evidence type="ECO:0000313" key="9">
    <source>
        <dbReference type="EMBL" id="KAK8247588.1"/>
    </source>
</evidence>
<keyword evidence="6" id="KW-0106">Calcium</keyword>
<dbReference type="SUPFAM" id="SSF53474">
    <property type="entry name" value="alpha/beta-Hydrolases"/>
    <property type="match status" value="1"/>
</dbReference>
<dbReference type="PANTHER" id="PTHR33938:SF16">
    <property type="entry name" value="CARBOXYLIC ESTER HYDROLASE"/>
    <property type="match status" value="1"/>
</dbReference>
<comment type="caution">
    <text evidence="9">The sequence shown here is derived from an EMBL/GenBank/DDBJ whole genome shotgun (WGS) entry which is preliminary data.</text>
</comment>
<dbReference type="InterPro" id="IPR011118">
    <property type="entry name" value="Tannase/feruloyl_esterase"/>
</dbReference>
<feature type="signal peptide" evidence="8">
    <location>
        <begin position="1"/>
        <end position="23"/>
    </location>
</feature>
<keyword evidence="3" id="KW-0479">Metal-binding</keyword>
<comment type="similarity">
    <text evidence="1 8">Belongs to the tannase family.</text>
</comment>
<proteinExistence type="inferred from homology"/>
<keyword evidence="2" id="KW-0719">Serine esterase</keyword>
<keyword evidence="5 8" id="KW-0378">Hydrolase</keyword>
<evidence type="ECO:0000256" key="1">
    <source>
        <dbReference type="ARBA" id="ARBA00006249"/>
    </source>
</evidence>
<evidence type="ECO:0000256" key="2">
    <source>
        <dbReference type="ARBA" id="ARBA00022487"/>
    </source>
</evidence>
<dbReference type="Pfam" id="PF07519">
    <property type="entry name" value="Tannase"/>
    <property type="match status" value="1"/>
</dbReference>
<organism evidence="9 10">
    <name type="scientific">Phyllosticta capitalensis</name>
    <dbReference type="NCBI Taxonomy" id="121624"/>
    <lineage>
        <taxon>Eukaryota</taxon>
        <taxon>Fungi</taxon>
        <taxon>Dikarya</taxon>
        <taxon>Ascomycota</taxon>
        <taxon>Pezizomycotina</taxon>
        <taxon>Dothideomycetes</taxon>
        <taxon>Dothideomycetes incertae sedis</taxon>
        <taxon>Botryosphaeriales</taxon>
        <taxon>Phyllostictaceae</taxon>
        <taxon>Phyllosticta</taxon>
    </lineage>
</organism>
<dbReference type="EC" id="3.1.1.-" evidence="8"/>
<evidence type="ECO:0000256" key="3">
    <source>
        <dbReference type="ARBA" id="ARBA00022723"/>
    </source>
</evidence>
<dbReference type="PANTHER" id="PTHR33938">
    <property type="entry name" value="FERULOYL ESTERASE B-RELATED"/>
    <property type="match status" value="1"/>
</dbReference>
<keyword evidence="4 8" id="KW-0732">Signal</keyword>